<sequence length="52" mass="5992">MMVKRSWPQRLWARSAPSIRVLLSALPAIIVLMISCARCFSLLLYSFTFLFS</sequence>
<keyword evidence="1" id="KW-0812">Transmembrane</keyword>
<name>A0A5N6D1Q7_ASPPA</name>
<dbReference type="Proteomes" id="UP000326532">
    <property type="component" value="Unassembled WGS sequence"/>
</dbReference>
<keyword evidence="3" id="KW-1185">Reference proteome</keyword>
<evidence type="ECO:0000256" key="1">
    <source>
        <dbReference type="SAM" id="Phobius"/>
    </source>
</evidence>
<feature type="transmembrane region" description="Helical" evidence="1">
    <location>
        <begin position="21"/>
        <end position="47"/>
    </location>
</feature>
<reference evidence="2 3" key="1">
    <citation type="submission" date="2019-04" db="EMBL/GenBank/DDBJ databases">
        <title>Fungal friends and foes A comparative genomics study of 23 Aspergillus species from section Flavi.</title>
        <authorList>
            <consortium name="DOE Joint Genome Institute"/>
            <person name="Kjaerbolling I."/>
            <person name="Vesth T.C."/>
            <person name="Frisvad J.C."/>
            <person name="Nybo J.L."/>
            <person name="Theobald S."/>
            <person name="Kildgaard S."/>
            <person name="Petersen T.I."/>
            <person name="Kuo A."/>
            <person name="Sato A."/>
            <person name="Lyhne E.K."/>
            <person name="Kogle M.E."/>
            <person name="Wiebenga A."/>
            <person name="Kun R.S."/>
            <person name="Lubbers R.J."/>
            <person name="Makela M.R."/>
            <person name="Barry K."/>
            <person name="Chovatia M."/>
            <person name="Clum A."/>
            <person name="Daum C."/>
            <person name="Haridas S."/>
            <person name="He G."/>
            <person name="LaButti K."/>
            <person name="Lipzen A."/>
            <person name="Mondo S."/>
            <person name="Pangilinan J."/>
            <person name="Riley R."/>
            <person name="Salamov A."/>
            <person name="Simmons B.A."/>
            <person name="Magnuson J.K."/>
            <person name="Henrissat B."/>
            <person name="Mortensen U.H."/>
            <person name="Larsen T.O."/>
            <person name="De vries R.P."/>
            <person name="Grigoriev I.V."/>
            <person name="Machida M."/>
            <person name="Baker S.E."/>
            <person name="Andersen M.R."/>
        </authorList>
    </citation>
    <scope>NUCLEOTIDE SEQUENCE [LARGE SCALE GENOMIC DNA]</scope>
    <source>
        <strain evidence="2 3">CBS 117618</strain>
    </source>
</reference>
<accession>A0A5N6D1Q7</accession>
<gene>
    <name evidence="2" type="ORF">BDV34DRAFT_207445</name>
</gene>
<protein>
    <submittedName>
        <fullName evidence="2">Uncharacterized protein</fullName>
    </submittedName>
</protein>
<dbReference type="AlphaFoldDB" id="A0A5N6D1Q7"/>
<dbReference type="EMBL" id="ML735096">
    <property type="protein sequence ID" value="KAB8199101.1"/>
    <property type="molecule type" value="Genomic_DNA"/>
</dbReference>
<keyword evidence="1" id="KW-0472">Membrane</keyword>
<evidence type="ECO:0000313" key="3">
    <source>
        <dbReference type="Proteomes" id="UP000326532"/>
    </source>
</evidence>
<organism evidence="2 3">
    <name type="scientific">Aspergillus parasiticus</name>
    <dbReference type="NCBI Taxonomy" id="5067"/>
    <lineage>
        <taxon>Eukaryota</taxon>
        <taxon>Fungi</taxon>
        <taxon>Dikarya</taxon>
        <taxon>Ascomycota</taxon>
        <taxon>Pezizomycotina</taxon>
        <taxon>Eurotiomycetes</taxon>
        <taxon>Eurotiomycetidae</taxon>
        <taxon>Eurotiales</taxon>
        <taxon>Aspergillaceae</taxon>
        <taxon>Aspergillus</taxon>
        <taxon>Aspergillus subgen. Circumdati</taxon>
    </lineage>
</organism>
<keyword evidence="1" id="KW-1133">Transmembrane helix</keyword>
<proteinExistence type="predicted"/>
<evidence type="ECO:0000313" key="2">
    <source>
        <dbReference type="EMBL" id="KAB8199101.1"/>
    </source>
</evidence>
<dbReference type="VEuPathDB" id="FungiDB:BDV34DRAFT_207445"/>